<organism evidence="1 2">
    <name type="scientific">Magallana gigas</name>
    <name type="common">Pacific oyster</name>
    <name type="synonym">Crassostrea gigas</name>
    <dbReference type="NCBI Taxonomy" id="29159"/>
    <lineage>
        <taxon>Eukaryota</taxon>
        <taxon>Metazoa</taxon>
        <taxon>Spiralia</taxon>
        <taxon>Lophotrochozoa</taxon>
        <taxon>Mollusca</taxon>
        <taxon>Bivalvia</taxon>
        <taxon>Autobranchia</taxon>
        <taxon>Pteriomorphia</taxon>
        <taxon>Ostreida</taxon>
        <taxon>Ostreoidea</taxon>
        <taxon>Ostreidae</taxon>
        <taxon>Magallana</taxon>
    </lineage>
</organism>
<name>A0A8W8MKA8_MAGGI</name>
<dbReference type="AlphaFoldDB" id="A0A8W8MKA8"/>
<proteinExistence type="predicted"/>
<dbReference type="Proteomes" id="UP000005408">
    <property type="component" value="Unassembled WGS sequence"/>
</dbReference>
<reference evidence="1" key="1">
    <citation type="submission" date="2022-08" db="UniProtKB">
        <authorList>
            <consortium name="EnsemblMetazoa"/>
        </authorList>
    </citation>
    <scope>IDENTIFICATION</scope>
    <source>
        <strain evidence="1">05x7-T-G4-1.051#20</strain>
    </source>
</reference>
<sequence>MSSIGSLTDLSHHDRKTSIVDDLLCEIYDRWYDGRHDSFESDTFTECSSTSEVYHWHRNSFQLENDNKHSTRILPSVLQTQSVTELRKTVDELQHRINFVSSRLVRQLKRRDRRVAKLQHNSDLVTAILQASSQKRSRYQNAEGGWAIHT</sequence>
<dbReference type="EnsemblMetazoa" id="G34747.2">
    <property type="protein sequence ID" value="G34747.2:cds"/>
    <property type="gene ID" value="G34747"/>
</dbReference>
<accession>A0A8W8MKA8</accession>
<evidence type="ECO:0000313" key="1">
    <source>
        <dbReference type="EnsemblMetazoa" id="G34747.2:cds"/>
    </source>
</evidence>
<keyword evidence="2" id="KW-1185">Reference proteome</keyword>
<protein>
    <submittedName>
        <fullName evidence="1">Uncharacterized protein</fullName>
    </submittedName>
</protein>
<evidence type="ECO:0000313" key="2">
    <source>
        <dbReference type="Proteomes" id="UP000005408"/>
    </source>
</evidence>